<accession>A0A8H7BSD4</accession>
<dbReference type="PROSITE" id="PS50089">
    <property type="entry name" value="ZF_RING_2"/>
    <property type="match status" value="1"/>
</dbReference>
<dbReference type="EMBL" id="JABAYA010000050">
    <property type="protein sequence ID" value="KAF7727759.1"/>
    <property type="molecule type" value="Genomic_DNA"/>
</dbReference>
<keyword evidence="10" id="KW-0862">Zinc</keyword>
<dbReference type="GO" id="GO:0005737">
    <property type="term" value="C:cytoplasm"/>
    <property type="evidence" value="ECO:0007669"/>
    <property type="project" value="UniProtKB-SubCell"/>
</dbReference>
<dbReference type="Proteomes" id="UP000605846">
    <property type="component" value="Unassembled WGS sequence"/>
</dbReference>
<evidence type="ECO:0000256" key="4">
    <source>
        <dbReference type="ARBA" id="ARBA00012483"/>
    </source>
</evidence>
<evidence type="ECO:0000256" key="11">
    <source>
        <dbReference type="ARBA" id="ARBA00035113"/>
    </source>
</evidence>
<dbReference type="PANTHER" id="PTHR22938">
    <property type="entry name" value="ZINC FINGER PROTEIN 598"/>
    <property type="match status" value="1"/>
</dbReference>
<dbReference type="OrthoDB" id="3838338at2759"/>
<evidence type="ECO:0000256" key="7">
    <source>
        <dbReference type="ARBA" id="ARBA00022679"/>
    </source>
</evidence>
<evidence type="ECO:0000256" key="8">
    <source>
        <dbReference type="ARBA" id="ARBA00022723"/>
    </source>
</evidence>
<evidence type="ECO:0000256" key="2">
    <source>
        <dbReference type="ARBA" id="ARBA00004496"/>
    </source>
</evidence>
<name>A0A8H7BSD4_9FUNG</name>
<dbReference type="InterPro" id="IPR041888">
    <property type="entry name" value="RING-HC_ZNF598/HEL2"/>
</dbReference>
<sequence>MTIEAMLSQTSKVKTGKVVETDDSNSEDEKDLCFICTEPMIISSVAACDHRTCHLCALRLRALYGTRQCTYCKTEQSTVIFTKDTEKSFMDYDTEHMLADKALDARFETKQIYKEAVRILQYNCPIPGCLEVCDQGWSELKVHIKKSHDLLLCDLCTRHKKVFAHEHILYTLDQLDKHHKQGSKLVEQDEAGFFGHPECQFCRMRFYGDDELFEHCRDKHEQCHICVRRGARHEYYANYDRLEDHFRRKHFLCLGSQCLEKKFVVFESAIDLKAHEVEVHGASIGNLQRAKKAEARRIDINFEYADHSRRHIADQSQGSERHMANRTIANLSTSEEPSSRRDAIGTSSERIVPGAPTKKKNQQQLFQKPKGFGNLSTSHTSVDHETLARHSTFLEKLRQLFKSDEKVGKFRALTTSYRNSEIAISEYLDGILVLCDRNIQKASTVIEGVEALMDNADKIWEISKAWKDRENELLNFPALAATNSKKAAAPSSRVLVIKGSTKQAASGKAKAAKSDVIPTRGINSAKQHKTAWAGTSNSGSASGNNSIGTSKTASLPDRGKSIPQKVNANEFPTLPTAAPKHPIVVNMRRTKALHTNAWISATDTDKSETIESAIKQKKGKKAKQVLFRVGL</sequence>
<dbReference type="EC" id="2.3.2.27" evidence="4"/>
<feature type="domain" description="RING-type" evidence="14">
    <location>
        <begin position="33"/>
        <end position="73"/>
    </location>
</feature>
<feature type="region of interest" description="Disordered" evidence="13">
    <location>
        <begin position="328"/>
        <end position="364"/>
    </location>
</feature>
<dbReference type="Gene3D" id="3.30.40.10">
    <property type="entry name" value="Zinc/RING finger domain, C3HC4 (zinc finger)"/>
    <property type="match status" value="1"/>
</dbReference>
<dbReference type="SUPFAM" id="SSF57850">
    <property type="entry name" value="RING/U-box"/>
    <property type="match status" value="1"/>
</dbReference>
<dbReference type="GO" id="GO:0016567">
    <property type="term" value="P:protein ubiquitination"/>
    <property type="evidence" value="ECO:0007669"/>
    <property type="project" value="TreeGrafter"/>
</dbReference>
<proteinExistence type="inferred from homology"/>
<dbReference type="GO" id="GO:0072344">
    <property type="term" value="P:rescue of stalled ribosome"/>
    <property type="evidence" value="ECO:0007669"/>
    <property type="project" value="InterPro"/>
</dbReference>
<dbReference type="Pfam" id="PF25447">
    <property type="entry name" value="RING_ZNF598"/>
    <property type="match status" value="1"/>
</dbReference>
<dbReference type="CDD" id="cd16615">
    <property type="entry name" value="RING-HC_ZNF598"/>
    <property type="match status" value="1"/>
</dbReference>
<evidence type="ECO:0000256" key="3">
    <source>
        <dbReference type="ARBA" id="ARBA00004906"/>
    </source>
</evidence>
<dbReference type="SMART" id="SM00355">
    <property type="entry name" value="ZnF_C2H2"/>
    <property type="match status" value="4"/>
</dbReference>
<comment type="similarity">
    <text evidence="11">Belongs to the ZNF598/HEL2 family.</text>
</comment>
<evidence type="ECO:0000259" key="14">
    <source>
        <dbReference type="PROSITE" id="PS50089"/>
    </source>
</evidence>
<keyword evidence="5" id="KW-0963">Cytoplasm</keyword>
<keyword evidence="9 12" id="KW-0863">Zinc-finger</keyword>
<evidence type="ECO:0000256" key="10">
    <source>
        <dbReference type="ARBA" id="ARBA00022833"/>
    </source>
</evidence>
<protein>
    <recommendedName>
        <fullName evidence="4">RING-type E3 ubiquitin transferase</fullName>
        <ecNumber evidence="4">2.3.2.27</ecNumber>
    </recommendedName>
</protein>
<comment type="pathway">
    <text evidence="3">Protein modification; protein ubiquitination.</text>
</comment>
<comment type="subcellular location">
    <subcellularLocation>
        <location evidence="2">Cytoplasm</location>
    </subcellularLocation>
</comment>
<reference evidence="15" key="1">
    <citation type="submission" date="2020-01" db="EMBL/GenBank/DDBJ databases">
        <title>Genome Sequencing of Three Apophysomyces-Like Fungal Strains Confirms a Novel Fungal Genus in the Mucoromycota with divergent Burkholderia-like Endosymbiotic Bacteria.</title>
        <authorList>
            <person name="Stajich J.E."/>
            <person name="Macias A.M."/>
            <person name="Carter-House D."/>
            <person name="Lovett B."/>
            <person name="Kasson L.R."/>
            <person name="Berry K."/>
            <person name="Grigoriev I."/>
            <person name="Chang Y."/>
            <person name="Spatafora J."/>
            <person name="Kasson M.T."/>
        </authorList>
    </citation>
    <scope>NUCLEOTIDE SEQUENCE</scope>
    <source>
        <strain evidence="15">NRRL A-21654</strain>
    </source>
</reference>
<dbReference type="GO" id="GO:0008270">
    <property type="term" value="F:zinc ion binding"/>
    <property type="evidence" value="ECO:0007669"/>
    <property type="project" value="UniProtKB-KW"/>
</dbReference>
<evidence type="ECO:0000313" key="15">
    <source>
        <dbReference type="EMBL" id="KAF7727759.1"/>
    </source>
</evidence>
<dbReference type="InterPro" id="IPR013087">
    <property type="entry name" value="Znf_C2H2_type"/>
</dbReference>
<keyword evidence="16" id="KW-1185">Reference proteome</keyword>
<comment type="catalytic activity">
    <reaction evidence="1">
        <text>S-ubiquitinyl-[E2 ubiquitin-conjugating enzyme]-L-cysteine + [acceptor protein]-L-lysine = [E2 ubiquitin-conjugating enzyme]-L-cysteine + N(6)-ubiquitinyl-[acceptor protein]-L-lysine.</text>
        <dbReference type="EC" id="2.3.2.27"/>
    </reaction>
</comment>
<dbReference type="InterPro" id="IPR057634">
    <property type="entry name" value="PAH_ZNF598/HEL2"/>
</dbReference>
<evidence type="ECO:0000313" key="16">
    <source>
        <dbReference type="Proteomes" id="UP000605846"/>
    </source>
</evidence>
<keyword evidence="8" id="KW-0479">Metal-binding</keyword>
<dbReference type="GO" id="GO:0061630">
    <property type="term" value="F:ubiquitin protein ligase activity"/>
    <property type="evidence" value="ECO:0007669"/>
    <property type="project" value="UniProtKB-EC"/>
</dbReference>
<evidence type="ECO:0000256" key="1">
    <source>
        <dbReference type="ARBA" id="ARBA00000900"/>
    </source>
</evidence>
<feature type="region of interest" description="Disordered" evidence="13">
    <location>
        <begin position="524"/>
        <end position="563"/>
    </location>
</feature>
<dbReference type="InterPro" id="IPR013083">
    <property type="entry name" value="Znf_RING/FYVE/PHD"/>
</dbReference>
<dbReference type="PROSITE" id="PS00028">
    <property type="entry name" value="ZINC_FINGER_C2H2_1"/>
    <property type="match status" value="1"/>
</dbReference>
<dbReference type="GO" id="GO:0043022">
    <property type="term" value="F:ribosome binding"/>
    <property type="evidence" value="ECO:0007669"/>
    <property type="project" value="TreeGrafter"/>
</dbReference>
<evidence type="ECO:0000256" key="13">
    <source>
        <dbReference type="SAM" id="MobiDB-lite"/>
    </source>
</evidence>
<evidence type="ECO:0000256" key="5">
    <source>
        <dbReference type="ARBA" id="ARBA00022490"/>
    </source>
</evidence>
<dbReference type="Pfam" id="PF23230">
    <property type="entry name" value="zf-C2H2_13"/>
    <property type="match status" value="1"/>
</dbReference>
<dbReference type="Pfam" id="PF23202">
    <property type="entry name" value="PAH_ZNF598"/>
    <property type="match status" value="1"/>
</dbReference>
<comment type="caution">
    <text evidence="15">The sequence shown here is derived from an EMBL/GenBank/DDBJ whole genome shotgun (WGS) entry which is preliminary data.</text>
</comment>
<dbReference type="InterPro" id="IPR056437">
    <property type="entry name" value="Znf-C2H2_ZNF598/HEL2"/>
</dbReference>
<dbReference type="InterPro" id="IPR044288">
    <property type="entry name" value="ZNF598/HEL2"/>
</dbReference>
<organism evidence="15 16">
    <name type="scientific">Apophysomyces ossiformis</name>
    <dbReference type="NCBI Taxonomy" id="679940"/>
    <lineage>
        <taxon>Eukaryota</taxon>
        <taxon>Fungi</taxon>
        <taxon>Fungi incertae sedis</taxon>
        <taxon>Mucoromycota</taxon>
        <taxon>Mucoromycotina</taxon>
        <taxon>Mucoromycetes</taxon>
        <taxon>Mucorales</taxon>
        <taxon>Mucorineae</taxon>
        <taxon>Mucoraceae</taxon>
        <taxon>Apophysomyces</taxon>
    </lineage>
</organism>
<feature type="compositionally biased region" description="Low complexity" evidence="13">
    <location>
        <begin position="530"/>
        <end position="550"/>
    </location>
</feature>
<dbReference type="InterPro" id="IPR001841">
    <property type="entry name" value="Znf_RING"/>
</dbReference>
<gene>
    <name evidence="15" type="ORF">EC973_007218</name>
</gene>
<keyword evidence="6" id="KW-0597">Phosphoprotein</keyword>
<evidence type="ECO:0000256" key="6">
    <source>
        <dbReference type="ARBA" id="ARBA00022553"/>
    </source>
</evidence>
<dbReference type="AlphaFoldDB" id="A0A8H7BSD4"/>
<keyword evidence="7" id="KW-0808">Transferase</keyword>
<evidence type="ECO:0000256" key="12">
    <source>
        <dbReference type="PROSITE-ProRule" id="PRU00175"/>
    </source>
</evidence>
<dbReference type="PANTHER" id="PTHR22938:SF0">
    <property type="entry name" value="E3 UBIQUITIN-PROTEIN LIGASE ZNF598"/>
    <property type="match status" value="1"/>
</dbReference>
<evidence type="ECO:0000256" key="9">
    <source>
        <dbReference type="ARBA" id="ARBA00022771"/>
    </source>
</evidence>